<dbReference type="RefSeq" id="WP_150401808.1">
    <property type="nucleotide sequence ID" value="NZ_JBHJYQ010000026.1"/>
</dbReference>
<keyword evidence="2" id="KW-0732">Signal</keyword>
<evidence type="ECO:0000256" key="2">
    <source>
        <dbReference type="SAM" id="SignalP"/>
    </source>
</evidence>
<feature type="compositionally biased region" description="Pro residues" evidence="1">
    <location>
        <begin position="53"/>
        <end position="80"/>
    </location>
</feature>
<organism evidence="3 4">
    <name type="scientific">Nocardia colli</name>
    <dbReference type="NCBI Taxonomy" id="2545717"/>
    <lineage>
        <taxon>Bacteria</taxon>
        <taxon>Bacillati</taxon>
        <taxon>Actinomycetota</taxon>
        <taxon>Actinomycetes</taxon>
        <taxon>Mycobacteriales</taxon>
        <taxon>Nocardiaceae</taxon>
        <taxon>Nocardia</taxon>
    </lineage>
</organism>
<evidence type="ECO:0000256" key="1">
    <source>
        <dbReference type="SAM" id="MobiDB-lite"/>
    </source>
</evidence>
<sequence>MKLRAAIVLGFAAIMGSGLIAAGAATAGPSAPPGVQTSENGCPIVPRGSDGKPLPPPKGPDGRPLPPPSDNDGNPCPPPS</sequence>
<feature type="signal peptide" evidence="2">
    <location>
        <begin position="1"/>
        <end position="27"/>
    </location>
</feature>
<accession>A0A5N0EKX7</accession>
<feature type="region of interest" description="Disordered" evidence="1">
    <location>
        <begin position="24"/>
        <end position="80"/>
    </location>
</feature>
<dbReference type="AlphaFoldDB" id="A0A5N0EKX7"/>
<reference evidence="3 4" key="1">
    <citation type="submission" date="2019-09" db="EMBL/GenBank/DDBJ databases">
        <authorList>
            <person name="Wang X."/>
        </authorList>
    </citation>
    <scope>NUCLEOTIDE SEQUENCE [LARGE SCALE GENOMIC DNA]</scope>
    <source>
        <strain evidence="3 4">CICC 11023</strain>
    </source>
</reference>
<protein>
    <submittedName>
        <fullName evidence="3">Uncharacterized protein</fullName>
    </submittedName>
</protein>
<proteinExistence type="predicted"/>
<evidence type="ECO:0000313" key="3">
    <source>
        <dbReference type="EMBL" id="KAA8889536.1"/>
    </source>
</evidence>
<keyword evidence="4" id="KW-1185">Reference proteome</keyword>
<name>A0A5N0EKX7_9NOCA</name>
<dbReference type="EMBL" id="VXLC01000003">
    <property type="protein sequence ID" value="KAA8889536.1"/>
    <property type="molecule type" value="Genomic_DNA"/>
</dbReference>
<feature type="chain" id="PRO_5039349981" evidence="2">
    <location>
        <begin position="28"/>
        <end position="80"/>
    </location>
</feature>
<evidence type="ECO:0000313" key="4">
    <source>
        <dbReference type="Proteomes" id="UP000323876"/>
    </source>
</evidence>
<comment type="caution">
    <text evidence="3">The sequence shown here is derived from an EMBL/GenBank/DDBJ whole genome shotgun (WGS) entry which is preliminary data.</text>
</comment>
<gene>
    <name evidence="3" type="ORF">F3087_11520</name>
</gene>
<dbReference type="Proteomes" id="UP000323876">
    <property type="component" value="Unassembled WGS sequence"/>
</dbReference>